<dbReference type="AlphaFoldDB" id="A0A6A6TFH7"/>
<name>A0A6A6TFH7_9PLEO</name>
<protein>
    <recommendedName>
        <fullName evidence="8">Carboxylic ester hydrolase</fullName>
        <ecNumber evidence="8">3.1.1.-</ecNumber>
    </recommendedName>
</protein>
<dbReference type="Proteomes" id="UP000799324">
    <property type="component" value="Unassembled WGS sequence"/>
</dbReference>
<dbReference type="Pfam" id="PF07519">
    <property type="entry name" value="Tannase"/>
    <property type="match status" value="1"/>
</dbReference>
<evidence type="ECO:0000256" key="9">
    <source>
        <dbReference type="SAM" id="MobiDB-lite"/>
    </source>
</evidence>
<evidence type="ECO:0000256" key="5">
    <source>
        <dbReference type="ARBA" id="ARBA00022801"/>
    </source>
</evidence>
<dbReference type="EC" id="3.1.1.-" evidence="8"/>
<dbReference type="InterPro" id="IPR011118">
    <property type="entry name" value="Tannase/feruloyl_esterase"/>
</dbReference>
<dbReference type="PANTHER" id="PTHR33938:SF8">
    <property type="entry name" value="CARBOXYLIC ESTER HYDROLASE"/>
    <property type="match status" value="1"/>
</dbReference>
<reference evidence="10" key="1">
    <citation type="journal article" date="2020" name="Stud. Mycol.">
        <title>101 Dothideomycetes genomes: a test case for predicting lifestyles and emergence of pathogens.</title>
        <authorList>
            <person name="Haridas S."/>
            <person name="Albert R."/>
            <person name="Binder M."/>
            <person name="Bloem J."/>
            <person name="Labutti K."/>
            <person name="Salamov A."/>
            <person name="Andreopoulos B."/>
            <person name="Baker S."/>
            <person name="Barry K."/>
            <person name="Bills G."/>
            <person name="Bluhm B."/>
            <person name="Cannon C."/>
            <person name="Castanera R."/>
            <person name="Culley D."/>
            <person name="Daum C."/>
            <person name="Ezra D."/>
            <person name="Gonzalez J."/>
            <person name="Henrissat B."/>
            <person name="Kuo A."/>
            <person name="Liang C."/>
            <person name="Lipzen A."/>
            <person name="Lutzoni F."/>
            <person name="Magnuson J."/>
            <person name="Mondo S."/>
            <person name="Nolan M."/>
            <person name="Ohm R."/>
            <person name="Pangilinan J."/>
            <person name="Park H.-J."/>
            <person name="Ramirez L."/>
            <person name="Alfaro M."/>
            <person name="Sun H."/>
            <person name="Tritt A."/>
            <person name="Yoshinaga Y."/>
            <person name="Zwiers L.-H."/>
            <person name="Turgeon B."/>
            <person name="Goodwin S."/>
            <person name="Spatafora J."/>
            <person name="Crous P."/>
            <person name="Grigoriev I."/>
        </authorList>
    </citation>
    <scope>NUCLEOTIDE SEQUENCE</scope>
    <source>
        <strain evidence="10">CBS 122681</strain>
    </source>
</reference>
<dbReference type="Gene3D" id="3.40.50.1820">
    <property type="entry name" value="alpha/beta hydrolase"/>
    <property type="match status" value="1"/>
</dbReference>
<evidence type="ECO:0000256" key="8">
    <source>
        <dbReference type="RuleBase" id="RU361238"/>
    </source>
</evidence>
<keyword evidence="6" id="KW-0106">Calcium</keyword>
<comment type="similarity">
    <text evidence="1 8">Belongs to the tannase family.</text>
</comment>
<dbReference type="PANTHER" id="PTHR33938">
    <property type="entry name" value="FERULOYL ESTERASE B-RELATED"/>
    <property type="match status" value="1"/>
</dbReference>
<evidence type="ECO:0000256" key="6">
    <source>
        <dbReference type="ARBA" id="ARBA00022837"/>
    </source>
</evidence>
<evidence type="ECO:0000256" key="1">
    <source>
        <dbReference type="ARBA" id="ARBA00006249"/>
    </source>
</evidence>
<keyword evidence="11" id="KW-1185">Reference proteome</keyword>
<keyword evidence="3" id="KW-0479">Metal-binding</keyword>
<evidence type="ECO:0000256" key="3">
    <source>
        <dbReference type="ARBA" id="ARBA00022723"/>
    </source>
</evidence>
<gene>
    <name evidence="10" type="ORF">K491DRAFT_703273</name>
</gene>
<dbReference type="SUPFAM" id="SSF53474">
    <property type="entry name" value="alpha/beta-Hydrolases"/>
    <property type="match status" value="1"/>
</dbReference>
<dbReference type="GO" id="GO:0046872">
    <property type="term" value="F:metal ion binding"/>
    <property type="evidence" value="ECO:0007669"/>
    <property type="project" value="UniProtKB-KW"/>
</dbReference>
<dbReference type="EMBL" id="MU004322">
    <property type="protein sequence ID" value="KAF2657738.1"/>
    <property type="molecule type" value="Genomic_DNA"/>
</dbReference>
<evidence type="ECO:0000256" key="2">
    <source>
        <dbReference type="ARBA" id="ARBA00022487"/>
    </source>
</evidence>
<keyword evidence="2" id="KW-0719">Serine esterase</keyword>
<proteinExistence type="inferred from homology"/>
<dbReference type="GO" id="GO:0030600">
    <property type="term" value="F:feruloyl esterase activity"/>
    <property type="evidence" value="ECO:0007669"/>
    <property type="project" value="UniProtKB-ARBA"/>
</dbReference>
<sequence>MALQGWPSIVYANITDPEIPSVAPQQSCHVSTFQAPVIPGVSILSMSAEERHEFTLHPPRSAAAATTSINFCDVKIHLTHPGTNDDVLVEVWLPLEDWNGRFQATGGGGYATGIFDLALGPAITTGYAAASTDGGHDEGFASIEWALNEDHSINWNLLHNFAAKSLADMILVGKSITEQFYGEAPHHSYWNGCSQGGRQGFAIAQKYPDLLDGIAAHAPALSIVSLFVAEFWPQLVMKESDTFLSNCELQVFESKELDECDTLDGAVDGVIEDPSVCKFDPAILVGQKTRCDEGKVEVTKGMANVFRKIREGPKTPFGEQVWHGLTYGTPTQFLANITTTPDGARIQNPFQISSFGFRNLLLKDRSFDLSILTYSDYMALWTQASHQYGWLLDANVPNLDAFRDTGGKLLSWHGMSDPLIPYQNSVRYRESVQMEMGGAGSVNEFYRLFLAPGVGHCNSGVGPVPKDALQQLVDWVEKGEVPERLDAETLDKEGELVTKELCAFPTKSKFMGVGDPKRASSWSCEGEENEEETHDKDTADFLGGLKDKLTQAALGMGLRIG</sequence>
<keyword evidence="5 8" id="KW-0378">Hydrolase</keyword>
<keyword evidence="4" id="KW-0732">Signal</keyword>
<organism evidence="10 11">
    <name type="scientific">Lophiostoma macrostomum CBS 122681</name>
    <dbReference type="NCBI Taxonomy" id="1314788"/>
    <lineage>
        <taxon>Eukaryota</taxon>
        <taxon>Fungi</taxon>
        <taxon>Dikarya</taxon>
        <taxon>Ascomycota</taxon>
        <taxon>Pezizomycotina</taxon>
        <taxon>Dothideomycetes</taxon>
        <taxon>Pleosporomycetidae</taxon>
        <taxon>Pleosporales</taxon>
        <taxon>Lophiostomataceae</taxon>
        <taxon>Lophiostoma</taxon>
    </lineage>
</organism>
<feature type="region of interest" description="Disordered" evidence="9">
    <location>
        <begin position="515"/>
        <end position="535"/>
    </location>
</feature>
<evidence type="ECO:0000313" key="11">
    <source>
        <dbReference type="Proteomes" id="UP000799324"/>
    </source>
</evidence>
<evidence type="ECO:0000313" key="10">
    <source>
        <dbReference type="EMBL" id="KAF2657738.1"/>
    </source>
</evidence>
<dbReference type="InterPro" id="IPR029058">
    <property type="entry name" value="AB_hydrolase_fold"/>
</dbReference>
<evidence type="ECO:0000256" key="4">
    <source>
        <dbReference type="ARBA" id="ARBA00022729"/>
    </source>
</evidence>
<accession>A0A6A6TFH7</accession>
<dbReference type="OrthoDB" id="3039123at2759"/>
<keyword evidence="7" id="KW-1015">Disulfide bond</keyword>
<evidence type="ECO:0000256" key="7">
    <source>
        <dbReference type="ARBA" id="ARBA00023157"/>
    </source>
</evidence>